<feature type="non-terminal residue" evidence="2">
    <location>
        <position position="67"/>
    </location>
</feature>
<keyword evidence="1" id="KW-0812">Transmembrane</keyword>
<reference evidence="2 3" key="1">
    <citation type="submission" date="2018-10" db="EMBL/GenBank/DDBJ databases">
        <authorList>
            <person name="Ekblom R."/>
            <person name="Jareborg N."/>
        </authorList>
    </citation>
    <scope>NUCLEOTIDE SEQUENCE [LARGE SCALE GENOMIC DNA]</scope>
    <source>
        <tissue evidence="2">Muscle</tissue>
    </source>
</reference>
<name>A0A9X9PW18_GULGU</name>
<evidence type="ECO:0000313" key="2">
    <source>
        <dbReference type="EMBL" id="VCW69039.1"/>
    </source>
</evidence>
<accession>A0A9X9PW18</accession>
<evidence type="ECO:0000256" key="1">
    <source>
        <dbReference type="SAM" id="Phobius"/>
    </source>
</evidence>
<dbReference type="Proteomes" id="UP000269945">
    <property type="component" value="Unassembled WGS sequence"/>
</dbReference>
<dbReference type="EMBL" id="CYRY02004536">
    <property type="protein sequence ID" value="VCW69039.1"/>
    <property type="molecule type" value="Genomic_DNA"/>
</dbReference>
<comment type="caution">
    <text evidence="2">The sequence shown here is derived from an EMBL/GenBank/DDBJ whole genome shotgun (WGS) entry which is preliminary data.</text>
</comment>
<proteinExistence type="predicted"/>
<feature type="transmembrane region" description="Helical" evidence="1">
    <location>
        <begin position="12"/>
        <end position="31"/>
    </location>
</feature>
<gene>
    <name evidence="2" type="ORF">BN2614_LOCUS1</name>
</gene>
<keyword evidence="1" id="KW-0472">Membrane</keyword>
<keyword evidence="3" id="KW-1185">Reference proteome</keyword>
<sequence length="67" mass="7249">LHPGAATSPALLLLRLLLLHSPPFITLCVILHSSREGTQKWGAGKTLINLPVFYGYEDLLLVITGTP</sequence>
<organism evidence="2 3">
    <name type="scientific">Gulo gulo</name>
    <name type="common">Wolverine</name>
    <name type="synonym">Gluton</name>
    <dbReference type="NCBI Taxonomy" id="48420"/>
    <lineage>
        <taxon>Eukaryota</taxon>
        <taxon>Metazoa</taxon>
        <taxon>Chordata</taxon>
        <taxon>Craniata</taxon>
        <taxon>Vertebrata</taxon>
        <taxon>Euteleostomi</taxon>
        <taxon>Mammalia</taxon>
        <taxon>Eutheria</taxon>
        <taxon>Laurasiatheria</taxon>
        <taxon>Carnivora</taxon>
        <taxon>Caniformia</taxon>
        <taxon>Musteloidea</taxon>
        <taxon>Mustelidae</taxon>
        <taxon>Guloninae</taxon>
        <taxon>Gulo</taxon>
    </lineage>
</organism>
<dbReference type="AlphaFoldDB" id="A0A9X9PW18"/>
<keyword evidence="1" id="KW-1133">Transmembrane helix</keyword>
<evidence type="ECO:0000313" key="3">
    <source>
        <dbReference type="Proteomes" id="UP000269945"/>
    </source>
</evidence>
<protein>
    <submittedName>
        <fullName evidence="2">Uncharacterized protein</fullName>
    </submittedName>
</protein>